<organism evidence="10 11">
    <name type="scientific">Frisingicoccus caecimuris</name>
    <dbReference type="NCBI Taxonomy" id="1796636"/>
    <lineage>
        <taxon>Bacteria</taxon>
        <taxon>Bacillati</taxon>
        <taxon>Bacillota</taxon>
        <taxon>Clostridia</taxon>
        <taxon>Lachnospirales</taxon>
        <taxon>Lachnospiraceae</taxon>
        <taxon>Frisingicoccus</taxon>
    </lineage>
</organism>
<comment type="function">
    <text evidence="8">Catalyzes the conversion of 2 pyruvate molecules into acetolactate in the first common step of the biosynthetic pathway of the branched-amino acids such as leucine, isoleucine, and valine.</text>
</comment>
<dbReference type="Pfam" id="PF10369">
    <property type="entry name" value="ALS_ss_C"/>
    <property type="match status" value="1"/>
</dbReference>
<proteinExistence type="inferred from homology"/>
<dbReference type="FunFam" id="3.30.70.260:FF:000001">
    <property type="entry name" value="Acetolactate synthase, small subunit"/>
    <property type="match status" value="1"/>
</dbReference>
<evidence type="ECO:0000256" key="7">
    <source>
        <dbReference type="ARBA" id="ARBA00048670"/>
    </source>
</evidence>
<dbReference type="InterPro" id="IPR045865">
    <property type="entry name" value="ACT-like_dom_sf"/>
</dbReference>
<name>A0A4R2LWI8_9FIRM</name>
<protein>
    <recommendedName>
        <fullName evidence="8">Acetolactate synthase small subunit</fullName>
        <shortName evidence="8">AHAS</shortName>
        <shortName evidence="8">ALS</shortName>
        <ecNumber evidence="8">2.2.1.6</ecNumber>
    </recommendedName>
    <alternativeName>
        <fullName evidence="8">Acetohydroxy-acid synthase small subunit</fullName>
    </alternativeName>
</protein>
<dbReference type="InterPro" id="IPR039557">
    <property type="entry name" value="AHAS_ACT"/>
</dbReference>
<keyword evidence="5 8" id="KW-0028">Amino-acid biosynthesis</keyword>
<comment type="pathway">
    <text evidence="1 8">Amino-acid biosynthesis; L-isoleucine biosynthesis; L-isoleucine from 2-oxobutanoate: step 1/4.</text>
</comment>
<comment type="similarity">
    <text evidence="3 8">Belongs to the acetolactate synthase small subunit family.</text>
</comment>
<evidence type="ECO:0000259" key="9">
    <source>
        <dbReference type="PROSITE" id="PS51671"/>
    </source>
</evidence>
<dbReference type="Proteomes" id="UP000295711">
    <property type="component" value="Unassembled WGS sequence"/>
</dbReference>
<dbReference type="NCBIfam" id="NF008864">
    <property type="entry name" value="PRK11895.1"/>
    <property type="match status" value="1"/>
</dbReference>
<dbReference type="GO" id="GO:0009097">
    <property type="term" value="P:isoleucine biosynthetic process"/>
    <property type="evidence" value="ECO:0007669"/>
    <property type="project" value="UniProtKB-UniRule"/>
</dbReference>
<reference evidence="10 11" key="1">
    <citation type="submission" date="2019-03" db="EMBL/GenBank/DDBJ databases">
        <title>Genomic Encyclopedia of Type Strains, Phase IV (KMG-IV): sequencing the most valuable type-strain genomes for metagenomic binning, comparative biology and taxonomic classification.</title>
        <authorList>
            <person name="Goeker M."/>
        </authorList>
    </citation>
    <scope>NUCLEOTIDE SEQUENCE [LARGE SCALE GENOMIC DNA]</scope>
    <source>
        <strain evidence="10 11">DSM 28559</strain>
    </source>
</reference>
<evidence type="ECO:0000313" key="11">
    <source>
        <dbReference type="Proteomes" id="UP000295711"/>
    </source>
</evidence>
<dbReference type="GO" id="GO:0005829">
    <property type="term" value="C:cytosol"/>
    <property type="evidence" value="ECO:0007669"/>
    <property type="project" value="TreeGrafter"/>
</dbReference>
<dbReference type="PANTHER" id="PTHR30239">
    <property type="entry name" value="ACETOLACTATE SYNTHASE SMALL SUBUNIT"/>
    <property type="match status" value="1"/>
</dbReference>
<dbReference type="InterPro" id="IPR004789">
    <property type="entry name" value="Acetalactate_synth_ssu"/>
</dbReference>
<dbReference type="EMBL" id="SLXA01000007">
    <property type="protein sequence ID" value="TCO84474.1"/>
    <property type="molecule type" value="Genomic_DNA"/>
</dbReference>
<dbReference type="CDD" id="cd04878">
    <property type="entry name" value="ACT_AHAS"/>
    <property type="match status" value="1"/>
</dbReference>
<comment type="pathway">
    <text evidence="2 8">Amino-acid biosynthesis; L-valine biosynthesis; L-valine from pyruvate: step 1/4.</text>
</comment>
<comment type="subunit">
    <text evidence="4 8">Dimer of large and small chains.</text>
</comment>
<dbReference type="InterPro" id="IPR027271">
    <property type="entry name" value="Acetolactate_synth/TF_NikR_C"/>
</dbReference>
<dbReference type="GO" id="GO:0003984">
    <property type="term" value="F:acetolactate synthase activity"/>
    <property type="evidence" value="ECO:0007669"/>
    <property type="project" value="UniProtKB-UniRule"/>
</dbReference>
<dbReference type="Pfam" id="PF22629">
    <property type="entry name" value="ACT_AHAS_ss"/>
    <property type="match status" value="1"/>
</dbReference>
<dbReference type="OrthoDB" id="9787365at2"/>
<dbReference type="GO" id="GO:1990610">
    <property type="term" value="F:acetolactate synthase regulator activity"/>
    <property type="evidence" value="ECO:0007669"/>
    <property type="project" value="UniProtKB-UniRule"/>
</dbReference>
<dbReference type="AlphaFoldDB" id="A0A4R2LWI8"/>
<dbReference type="InterPro" id="IPR054480">
    <property type="entry name" value="AHAS_small-like_ACT"/>
</dbReference>
<dbReference type="Gene3D" id="3.30.70.260">
    <property type="match status" value="1"/>
</dbReference>
<evidence type="ECO:0000313" key="10">
    <source>
        <dbReference type="EMBL" id="TCO84474.1"/>
    </source>
</evidence>
<comment type="catalytic activity">
    <reaction evidence="7 8">
        <text>2 pyruvate + H(+) = (2S)-2-acetolactate + CO2</text>
        <dbReference type="Rhea" id="RHEA:25249"/>
        <dbReference type="ChEBI" id="CHEBI:15361"/>
        <dbReference type="ChEBI" id="CHEBI:15378"/>
        <dbReference type="ChEBI" id="CHEBI:16526"/>
        <dbReference type="ChEBI" id="CHEBI:58476"/>
        <dbReference type="EC" id="2.2.1.6"/>
    </reaction>
</comment>
<evidence type="ECO:0000256" key="6">
    <source>
        <dbReference type="ARBA" id="ARBA00023304"/>
    </source>
</evidence>
<dbReference type="PROSITE" id="PS51671">
    <property type="entry name" value="ACT"/>
    <property type="match status" value="1"/>
</dbReference>
<dbReference type="InterPro" id="IPR002912">
    <property type="entry name" value="ACT_dom"/>
</dbReference>
<keyword evidence="8" id="KW-0808">Transferase</keyword>
<dbReference type="SUPFAM" id="SSF55021">
    <property type="entry name" value="ACT-like"/>
    <property type="match status" value="2"/>
</dbReference>
<evidence type="ECO:0000256" key="4">
    <source>
        <dbReference type="ARBA" id="ARBA00011744"/>
    </source>
</evidence>
<feature type="domain" description="ACT" evidence="9">
    <location>
        <begin position="4"/>
        <end position="78"/>
    </location>
</feature>
<dbReference type="Gene3D" id="3.30.70.1150">
    <property type="entry name" value="ACT-like. Chain A, domain 2"/>
    <property type="match status" value="1"/>
</dbReference>
<dbReference type="NCBIfam" id="TIGR00119">
    <property type="entry name" value="acolac_sm"/>
    <property type="match status" value="1"/>
</dbReference>
<dbReference type="UniPathway" id="UPA00049">
    <property type="reaction ID" value="UER00059"/>
</dbReference>
<evidence type="ECO:0000256" key="8">
    <source>
        <dbReference type="RuleBase" id="RU368092"/>
    </source>
</evidence>
<sequence>MKGIFSVLVENQAGVLSKTAGLFARRGYNIDSLAVGETDNHEISNMTIVSTGDARVIDQIEKQLNKKVDVIKVRRLKELQSVCRELLMMKVSYNNTTRKDIMEVCMIMNAKVSHVSTKSMIIELNASPDIIESFIKIIQPFGIIEMARTGVIALQKDE</sequence>
<dbReference type="EC" id="2.2.1.6" evidence="8"/>
<evidence type="ECO:0000256" key="5">
    <source>
        <dbReference type="ARBA" id="ARBA00022605"/>
    </source>
</evidence>
<evidence type="ECO:0000256" key="3">
    <source>
        <dbReference type="ARBA" id="ARBA00006341"/>
    </source>
</evidence>
<dbReference type="RefSeq" id="WP_132091683.1">
    <property type="nucleotide sequence ID" value="NZ_JANKAQ010000006.1"/>
</dbReference>
<dbReference type="GO" id="GO:0009099">
    <property type="term" value="P:L-valine biosynthetic process"/>
    <property type="evidence" value="ECO:0007669"/>
    <property type="project" value="UniProtKB-UniRule"/>
</dbReference>
<comment type="caution">
    <text evidence="10">The sequence shown here is derived from an EMBL/GenBank/DDBJ whole genome shotgun (WGS) entry which is preliminary data.</text>
</comment>
<keyword evidence="6 8" id="KW-0100">Branched-chain amino acid biosynthesis</keyword>
<dbReference type="UniPathway" id="UPA00047">
    <property type="reaction ID" value="UER00055"/>
</dbReference>
<evidence type="ECO:0000256" key="2">
    <source>
        <dbReference type="ARBA" id="ARBA00005025"/>
    </source>
</evidence>
<keyword evidence="11" id="KW-1185">Reference proteome</keyword>
<gene>
    <name evidence="10" type="ORF">EV212_10776</name>
</gene>
<dbReference type="PANTHER" id="PTHR30239:SF0">
    <property type="entry name" value="ACETOLACTATE SYNTHASE SMALL SUBUNIT 1, CHLOROPLASTIC"/>
    <property type="match status" value="1"/>
</dbReference>
<evidence type="ECO:0000256" key="1">
    <source>
        <dbReference type="ARBA" id="ARBA00004974"/>
    </source>
</evidence>
<accession>A0A4R2LWI8</accession>
<dbReference type="InterPro" id="IPR019455">
    <property type="entry name" value="Acetolactate_synth_ssu_C"/>
</dbReference>